<dbReference type="EMBL" id="KV907493">
    <property type="protein sequence ID" value="OOG00875.1"/>
    <property type="molecule type" value="Genomic_DNA"/>
</dbReference>
<sequence length="128" mass="14216">MTATFANQADTFQATLMSLFAGNPHDTEADLSKVFTPSFTQRDDDTTRDFAGFVKHMKWLRENLPAGSVQLTITQFLRDGAHLAERHNSTLTKPDGTVSAAETFLFAEVAEDGRIAWVVETVKHRQGD</sequence>
<reference evidence="2" key="1">
    <citation type="journal article" date="2017" name="Genome Biol.">
        <title>Comparative genomics reveals high biological diversity and specific adaptations in the industrially and medically important fungal genus Aspergillus.</title>
        <authorList>
            <person name="de Vries R.P."/>
            <person name="Riley R."/>
            <person name="Wiebenga A."/>
            <person name="Aguilar-Osorio G."/>
            <person name="Amillis S."/>
            <person name="Uchima C.A."/>
            <person name="Anderluh G."/>
            <person name="Asadollahi M."/>
            <person name="Askin M."/>
            <person name="Barry K."/>
            <person name="Battaglia E."/>
            <person name="Bayram O."/>
            <person name="Benocci T."/>
            <person name="Braus-Stromeyer S.A."/>
            <person name="Caldana C."/>
            <person name="Canovas D."/>
            <person name="Cerqueira G.C."/>
            <person name="Chen F."/>
            <person name="Chen W."/>
            <person name="Choi C."/>
            <person name="Clum A."/>
            <person name="Dos Santos R.A."/>
            <person name="Damasio A.R."/>
            <person name="Diallinas G."/>
            <person name="Emri T."/>
            <person name="Fekete E."/>
            <person name="Flipphi M."/>
            <person name="Freyberg S."/>
            <person name="Gallo A."/>
            <person name="Gournas C."/>
            <person name="Habgood R."/>
            <person name="Hainaut M."/>
            <person name="Harispe M.L."/>
            <person name="Henrissat B."/>
            <person name="Hilden K.S."/>
            <person name="Hope R."/>
            <person name="Hossain A."/>
            <person name="Karabika E."/>
            <person name="Karaffa L."/>
            <person name="Karanyi Z."/>
            <person name="Krasevec N."/>
            <person name="Kuo A."/>
            <person name="Kusch H."/>
            <person name="LaButti K."/>
            <person name="Lagendijk E.L."/>
            <person name="Lapidus A."/>
            <person name="Levasseur A."/>
            <person name="Lindquist E."/>
            <person name="Lipzen A."/>
            <person name="Logrieco A.F."/>
            <person name="MacCabe A."/>
            <person name="Maekelae M.R."/>
            <person name="Malavazi I."/>
            <person name="Melin P."/>
            <person name="Meyer V."/>
            <person name="Mielnichuk N."/>
            <person name="Miskei M."/>
            <person name="Molnar A.P."/>
            <person name="Mule G."/>
            <person name="Ngan C.Y."/>
            <person name="Orejas M."/>
            <person name="Orosz E."/>
            <person name="Ouedraogo J.P."/>
            <person name="Overkamp K.M."/>
            <person name="Park H.-S."/>
            <person name="Perrone G."/>
            <person name="Piumi F."/>
            <person name="Punt P.J."/>
            <person name="Ram A.F."/>
            <person name="Ramon A."/>
            <person name="Rauscher S."/>
            <person name="Record E."/>
            <person name="Riano-Pachon D.M."/>
            <person name="Robert V."/>
            <person name="Roehrig J."/>
            <person name="Ruller R."/>
            <person name="Salamov A."/>
            <person name="Salih N.S."/>
            <person name="Samson R.A."/>
            <person name="Sandor E."/>
            <person name="Sanguinetti M."/>
            <person name="Schuetze T."/>
            <person name="Sepcic K."/>
            <person name="Shelest E."/>
            <person name="Sherlock G."/>
            <person name="Sophianopoulou V."/>
            <person name="Squina F.M."/>
            <person name="Sun H."/>
            <person name="Susca A."/>
            <person name="Todd R.B."/>
            <person name="Tsang A."/>
            <person name="Unkles S.E."/>
            <person name="van de Wiele N."/>
            <person name="van Rossen-Uffink D."/>
            <person name="Oliveira J.V."/>
            <person name="Vesth T.C."/>
            <person name="Visser J."/>
            <person name="Yu J.-H."/>
            <person name="Zhou M."/>
            <person name="Andersen M.R."/>
            <person name="Archer D.B."/>
            <person name="Baker S.E."/>
            <person name="Benoit I."/>
            <person name="Brakhage A.A."/>
            <person name="Braus G.H."/>
            <person name="Fischer R."/>
            <person name="Frisvad J.C."/>
            <person name="Goldman G.H."/>
            <person name="Houbraken J."/>
            <person name="Oakley B."/>
            <person name="Pocsi I."/>
            <person name="Scazzocchio C."/>
            <person name="Seiboth B."/>
            <person name="vanKuyk P.A."/>
            <person name="Wortman J."/>
            <person name="Dyer P.S."/>
            <person name="Grigoriev I.V."/>
        </authorList>
    </citation>
    <scope>NUCLEOTIDE SEQUENCE [LARGE SCALE GENOMIC DNA]</scope>
    <source>
        <strain evidence="2">ITEM 5010</strain>
    </source>
</reference>
<dbReference type="VEuPathDB" id="FungiDB:ASPCADRAFT_202707"/>
<name>A0A1R3S2A0_ASPC5</name>
<dbReference type="OMA" id="KYEVFLF"/>
<evidence type="ECO:0000313" key="1">
    <source>
        <dbReference type="EMBL" id="OOG00875.1"/>
    </source>
</evidence>
<dbReference type="AlphaFoldDB" id="A0A1R3S2A0"/>
<dbReference type="OrthoDB" id="2947043at2759"/>
<evidence type="ECO:0000313" key="2">
    <source>
        <dbReference type="Proteomes" id="UP000188318"/>
    </source>
</evidence>
<organism evidence="1 2">
    <name type="scientific">Aspergillus carbonarius (strain ITEM 5010)</name>
    <dbReference type="NCBI Taxonomy" id="602072"/>
    <lineage>
        <taxon>Eukaryota</taxon>
        <taxon>Fungi</taxon>
        <taxon>Dikarya</taxon>
        <taxon>Ascomycota</taxon>
        <taxon>Pezizomycotina</taxon>
        <taxon>Eurotiomycetes</taxon>
        <taxon>Eurotiomycetidae</taxon>
        <taxon>Eurotiales</taxon>
        <taxon>Aspergillaceae</taxon>
        <taxon>Aspergillus</taxon>
        <taxon>Aspergillus subgen. Circumdati</taxon>
    </lineage>
</organism>
<accession>A0A1R3S2A0</accession>
<gene>
    <name evidence="1" type="ORF">ASPCADRAFT_202707</name>
</gene>
<protein>
    <recommendedName>
        <fullName evidence="3">SnoaL-like domain-containing protein</fullName>
    </recommendedName>
</protein>
<dbReference type="InterPro" id="IPR032710">
    <property type="entry name" value="NTF2-like_dom_sf"/>
</dbReference>
<keyword evidence="2" id="KW-1185">Reference proteome</keyword>
<dbReference type="Proteomes" id="UP000188318">
    <property type="component" value="Unassembled WGS sequence"/>
</dbReference>
<proteinExistence type="predicted"/>
<evidence type="ECO:0008006" key="3">
    <source>
        <dbReference type="Google" id="ProtNLM"/>
    </source>
</evidence>
<dbReference type="SUPFAM" id="SSF54427">
    <property type="entry name" value="NTF2-like"/>
    <property type="match status" value="1"/>
</dbReference>